<proteinExistence type="predicted"/>
<reference evidence="2" key="1">
    <citation type="submission" date="2021-10" db="EMBL/GenBank/DDBJ databases">
        <title>De novo Genome Assembly of Clathrus columnatus (Basidiomycota, Fungi) Using Illumina and Nanopore Sequence Data.</title>
        <authorList>
            <person name="Ogiso-Tanaka E."/>
            <person name="Itagaki H."/>
            <person name="Hosoya T."/>
            <person name="Hosaka K."/>
        </authorList>
    </citation>
    <scope>NUCLEOTIDE SEQUENCE</scope>
    <source>
        <strain evidence="2">MO-923</strain>
    </source>
</reference>
<keyword evidence="3" id="KW-1185">Reference proteome</keyword>
<organism evidence="2 3">
    <name type="scientific">Clathrus columnatus</name>
    <dbReference type="NCBI Taxonomy" id="1419009"/>
    <lineage>
        <taxon>Eukaryota</taxon>
        <taxon>Fungi</taxon>
        <taxon>Dikarya</taxon>
        <taxon>Basidiomycota</taxon>
        <taxon>Agaricomycotina</taxon>
        <taxon>Agaricomycetes</taxon>
        <taxon>Phallomycetidae</taxon>
        <taxon>Phallales</taxon>
        <taxon>Clathraceae</taxon>
        <taxon>Clathrus</taxon>
    </lineage>
</organism>
<sequence length="200" mass="22601">MKEVVVKAEYFRRKFYLFGPPEWRDPAIIVLSGITPSHGVSVYPSIFPFVAPHIMISPPSEEEEQNNSLNYQNHDHGNRLVVCLASPRDCFSVLNADESRYPLNLMMMSLRETIVGKAQAPPGCLSISPSVSKEEHKPEPPCLESDDEYSHIPGPEPEPTQIEINEKQQVDAGGNVNQTLKDNFWLEEDDTELPDLPEDW</sequence>
<protein>
    <submittedName>
        <fullName evidence="2">Uncharacterized protein</fullName>
    </submittedName>
</protein>
<feature type="compositionally biased region" description="Acidic residues" evidence="1">
    <location>
        <begin position="185"/>
        <end position="200"/>
    </location>
</feature>
<evidence type="ECO:0000313" key="3">
    <source>
        <dbReference type="Proteomes" id="UP001050691"/>
    </source>
</evidence>
<evidence type="ECO:0000256" key="1">
    <source>
        <dbReference type="SAM" id="MobiDB-lite"/>
    </source>
</evidence>
<name>A0AAV5A6I8_9AGAM</name>
<dbReference type="AlphaFoldDB" id="A0AAV5A6I8"/>
<dbReference type="Proteomes" id="UP001050691">
    <property type="component" value="Unassembled WGS sequence"/>
</dbReference>
<feature type="region of interest" description="Disordered" evidence="1">
    <location>
        <begin position="128"/>
        <end position="200"/>
    </location>
</feature>
<comment type="caution">
    <text evidence="2">The sequence shown here is derived from an EMBL/GenBank/DDBJ whole genome shotgun (WGS) entry which is preliminary data.</text>
</comment>
<gene>
    <name evidence="2" type="ORF">Clacol_001727</name>
</gene>
<accession>A0AAV5A6I8</accession>
<dbReference type="EMBL" id="BPWL01000002">
    <property type="protein sequence ID" value="GJJ07525.1"/>
    <property type="molecule type" value="Genomic_DNA"/>
</dbReference>
<evidence type="ECO:0000313" key="2">
    <source>
        <dbReference type="EMBL" id="GJJ07525.1"/>
    </source>
</evidence>